<dbReference type="RefSeq" id="XP_001230121.1">
    <property type="nucleotide sequence ID" value="XM_001230120.1"/>
</dbReference>
<dbReference type="SUPFAM" id="SSF53335">
    <property type="entry name" value="S-adenosyl-L-methionine-dependent methyltransferases"/>
    <property type="match status" value="1"/>
</dbReference>
<dbReference type="VEuPathDB" id="FungiDB:CHGG_03605"/>
<reference evidence="3" key="1">
    <citation type="journal article" date="2015" name="Genome Announc.">
        <title>Draft genome sequence of the cellulolytic fungus Chaetomium globosum.</title>
        <authorList>
            <person name="Cuomo C.A."/>
            <person name="Untereiner W.A."/>
            <person name="Ma L.-J."/>
            <person name="Grabherr M."/>
            <person name="Birren B.W."/>
        </authorList>
    </citation>
    <scope>NUCLEOTIDE SEQUENCE [LARGE SCALE GENOMIC DNA]</scope>
    <source>
        <strain evidence="3">ATCC 6205 / CBS 148.51 / DSM 1962 / NBRC 6347 / NRRL 1970</strain>
    </source>
</reference>
<feature type="region of interest" description="Disordered" evidence="1">
    <location>
        <begin position="230"/>
        <end position="260"/>
    </location>
</feature>
<gene>
    <name evidence="2" type="ORF">CHGG_03605</name>
</gene>
<dbReference type="Proteomes" id="UP000001056">
    <property type="component" value="Unassembled WGS sequence"/>
</dbReference>
<dbReference type="OrthoDB" id="417125at2759"/>
<evidence type="ECO:0000313" key="2">
    <source>
        <dbReference type="EMBL" id="EAQ91670.1"/>
    </source>
</evidence>
<name>Q2H849_CHAGB</name>
<dbReference type="InterPro" id="IPR029063">
    <property type="entry name" value="SAM-dependent_MTases_sf"/>
</dbReference>
<accession>Q2H849</accession>
<evidence type="ECO:0008006" key="4">
    <source>
        <dbReference type="Google" id="ProtNLM"/>
    </source>
</evidence>
<dbReference type="InParanoid" id="Q2H849"/>
<evidence type="ECO:0000256" key="1">
    <source>
        <dbReference type="SAM" id="MobiDB-lite"/>
    </source>
</evidence>
<protein>
    <recommendedName>
        <fullName evidence="4">Ribosomal RNA methyltransferase FtsJ domain-containing protein</fullName>
    </recommendedName>
</protein>
<dbReference type="EMBL" id="CH408030">
    <property type="protein sequence ID" value="EAQ91670.1"/>
    <property type="molecule type" value="Genomic_DNA"/>
</dbReference>
<dbReference type="eggNOG" id="ENOG502S5H8">
    <property type="taxonomic scope" value="Eukaryota"/>
</dbReference>
<dbReference type="GeneID" id="4389655"/>
<evidence type="ECO:0000313" key="3">
    <source>
        <dbReference type="Proteomes" id="UP000001056"/>
    </source>
</evidence>
<dbReference type="Gene3D" id="3.40.50.150">
    <property type="entry name" value="Vaccinia Virus protein VP39"/>
    <property type="match status" value="1"/>
</dbReference>
<dbReference type="HOGENOM" id="CLU_1069572_0_0_1"/>
<dbReference type="AlphaFoldDB" id="Q2H849"/>
<keyword evidence="3" id="KW-1185">Reference proteome</keyword>
<dbReference type="STRING" id="306901.Q2H849"/>
<proteinExistence type="predicted"/>
<organism evidence="2 3">
    <name type="scientific">Chaetomium globosum (strain ATCC 6205 / CBS 148.51 / DSM 1962 / NBRC 6347 / NRRL 1970)</name>
    <name type="common">Soil fungus</name>
    <dbReference type="NCBI Taxonomy" id="306901"/>
    <lineage>
        <taxon>Eukaryota</taxon>
        <taxon>Fungi</taxon>
        <taxon>Dikarya</taxon>
        <taxon>Ascomycota</taxon>
        <taxon>Pezizomycotina</taxon>
        <taxon>Sordariomycetes</taxon>
        <taxon>Sordariomycetidae</taxon>
        <taxon>Sordariales</taxon>
        <taxon>Chaetomiaceae</taxon>
        <taxon>Chaetomium</taxon>
    </lineage>
</organism>
<sequence>MADTSAPETPVTAPDGYTKPRVTTKTIIHEYLLERLPVYGELRELQRQGWESETGDSHFQQQRQRADYADARTKITFFNLMRDIGFELDKATSALTIDHDADTRPAILDLCMAPGGFAAAALQRNPSALLRGISLPRELGGHEMLLRTYSSTDPNADTYISFRDITLLAEEMGTPLSSIPASHPDAASFSADRPFLDQKFDLIFCDGQVLRTHERPECTFPSDPPLRLQATHFSYTPLPPPPYPSRLQPSTIPHTWPPTP</sequence>